<dbReference type="GO" id="GO:0005739">
    <property type="term" value="C:mitochondrion"/>
    <property type="evidence" value="ECO:0007669"/>
    <property type="project" value="TreeGrafter"/>
</dbReference>
<evidence type="ECO:0000256" key="1">
    <source>
        <dbReference type="ARBA" id="ARBA00007355"/>
    </source>
</evidence>
<dbReference type="Pfam" id="PF05071">
    <property type="entry name" value="NDUFA12"/>
    <property type="match status" value="1"/>
</dbReference>
<evidence type="ECO:0000313" key="4">
    <source>
        <dbReference type="Proteomes" id="UP000694580"/>
    </source>
</evidence>
<dbReference type="InterPro" id="IPR052618">
    <property type="entry name" value="ComplexI_NDUFA12"/>
</dbReference>
<proteinExistence type="inferred from homology"/>
<sequence>MSRIASLLRRTFGLVREHVGTDHVGNKYYFIPEQKNWTGRVVRAKRMVVAANPSELDYREGSIPSEWDAWIRGRRKQPPTEQEILNNVQYREQIKVKALEVEDKDRALQGKEYEDGLVARPALAHVRGHAAATQFGRPETSEDPVSAGNTFQPGTWAPPGEKK</sequence>
<reference evidence="3 4" key="1">
    <citation type="submission" date="2020-06" db="EMBL/GenBank/DDBJ databases">
        <authorList>
            <consortium name="Wellcome Sanger Institute Data Sharing"/>
        </authorList>
    </citation>
    <scope>NUCLEOTIDE SEQUENCE [LARGE SCALE GENOMIC DNA]</scope>
</reference>
<dbReference type="Proteomes" id="UP000694580">
    <property type="component" value="Chromosome 1"/>
</dbReference>
<dbReference type="Ensembl" id="ENSDCDT00010000610.1">
    <property type="protein sequence ID" value="ENSDCDP00010000585.1"/>
    <property type="gene ID" value="ENSDCDG00010000320.1"/>
</dbReference>
<evidence type="ECO:0000313" key="3">
    <source>
        <dbReference type="Ensembl" id="ENSDCDP00010000585.1"/>
    </source>
</evidence>
<dbReference type="GO" id="GO:0032981">
    <property type="term" value="P:mitochondrial respiratory chain complex I assembly"/>
    <property type="evidence" value="ECO:0007669"/>
    <property type="project" value="TreeGrafter"/>
</dbReference>
<protein>
    <recommendedName>
        <fullName evidence="5">NADH:ubiquinone oxidoreductase complex assembly factor 2</fullName>
    </recommendedName>
</protein>
<dbReference type="InterPro" id="IPR007763">
    <property type="entry name" value="NDUFA12"/>
</dbReference>
<gene>
    <name evidence="3" type="primary">NDUFAF2</name>
</gene>
<dbReference type="GO" id="GO:0045271">
    <property type="term" value="C:respiratory chain complex I"/>
    <property type="evidence" value="ECO:0007669"/>
    <property type="project" value="InterPro"/>
</dbReference>
<dbReference type="GeneTree" id="ENSGT00390000002743"/>
<reference evidence="3" key="2">
    <citation type="submission" date="2025-08" db="UniProtKB">
        <authorList>
            <consortium name="Ensembl"/>
        </authorList>
    </citation>
    <scope>IDENTIFICATION</scope>
</reference>
<dbReference type="AlphaFoldDB" id="A0AAY3ZYB9"/>
<organism evidence="3 4">
    <name type="scientific">Denticeps clupeoides</name>
    <name type="common">denticle herring</name>
    <dbReference type="NCBI Taxonomy" id="299321"/>
    <lineage>
        <taxon>Eukaryota</taxon>
        <taxon>Metazoa</taxon>
        <taxon>Chordata</taxon>
        <taxon>Craniata</taxon>
        <taxon>Vertebrata</taxon>
        <taxon>Euteleostomi</taxon>
        <taxon>Actinopterygii</taxon>
        <taxon>Neopterygii</taxon>
        <taxon>Teleostei</taxon>
        <taxon>Clupei</taxon>
        <taxon>Clupeiformes</taxon>
        <taxon>Denticipitoidei</taxon>
        <taxon>Denticipitidae</taxon>
        <taxon>Denticeps</taxon>
    </lineage>
</organism>
<comment type="similarity">
    <text evidence="1">Belongs to the complex I NDUFA12 subunit family.</text>
</comment>
<dbReference type="PANTHER" id="PTHR32470:SF2">
    <property type="entry name" value="NADH DEHYDROGENASE [UBIQUINONE] 1 ALPHA SUBCOMPLEX ASSEMBLY FACTOR 2"/>
    <property type="match status" value="1"/>
</dbReference>
<evidence type="ECO:0000256" key="2">
    <source>
        <dbReference type="SAM" id="MobiDB-lite"/>
    </source>
</evidence>
<keyword evidence="4" id="KW-1185">Reference proteome</keyword>
<evidence type="ECO:0008006" key="5">
    <source>
        <dbReference type="Google" id="ProtNLM"/>
    </source>
</evidence>
<feature type="region of interest" description="Disordered" evidence="2">
    <location>
        <begin position="129"/>
        <end position="163"/>
    </location>
</feature>
<reference evidence="3" key="3">
    <citation type="submission" date="2025-09" db="UniProtKB">
        <authorList>
            <consortium name="Ensembl"/>
        </authorList>
    </citation>
    <scope>IDENTIFICATION</scope>
</reference>
<dbReference type="PANTHER" id="PTHR32470">
    <property type="entry name" value="ADH DEHYDROGENASE [UBIQUINONE] 1 ALPHA SUBCOMPLEX ASSEMBLY FACTOR 2"/>
    <property type="match status" value="1"/>
</dbReference>
<name>A0AAY3ZYB9_9TELE</name>
<accession>A0AAY3ZYB9</accession>